<protein>
    <submittedName>
        <fullName evidence="5">Penicillin-binding protein</fullName>
    </submittedName>
</protein>
<feature type="domain" description="Beta-lactamase-related" evidence="4">
    <location>
        <begin position="91"/>
        <end position="383"/>
    </location>
</feature>
<evidence type="ECO:0000313" key="5">
    <source>
        <dbReference type="EMBL" id="AKP63880.1"/>
    </source>
</evidence>
<keyword evidence="3" id="KW-1133">Transmembrane helix</keyword>
<evidence type="ECO:0000313" key="6">
    <source>
        <dbReference type="Proteomes" id="UP000036000"/>
    </source>
</evidence>
<dbReference type="RefSeq" id="WP_048732467.1">
    <property type="nucleotide sequence ID" value="NZ_CP012033.1"/>
</dbReference>
<name>A0AAC8UVB4_9LACO</name>
<dbReference type="EMBL" id="CP012033">
    <property type="protein sequence ID" value="AKP63880.1"/>
    <property type="molecule type" value="Genomic_DNA"/>
</dbReference>
<keyword evidence="3" id="KW-0812">Transmembrane</keyword>
<comment type="subcellular location">
    <subcellularLocation>
        <location evidence="1">Membrane</location>
    </subcellularLocation>
</comment>
<dbReference type="Pfam" id="PF00144">
    <property type="entry name" value="Beta-lactamase"/>
    <property type="match status" value="1"/>
</dbReference>
<dbReference type="PANTHER" id="PTHR46825">
    <property type="entry name" value="D-ALANYL-D-ALANINE-CARBOXYPEPTIDASE/ENDOPEPTIDASE AMPH"/>
    <property type="match status" value="1"/>
</dbReference>
<dbReference type="PANTHER" id="PTHR46825:SF11">
    <property type="entry name" value="PENICILLIN-BINDING PROTEIN 4"/>
    <property type="match status" value="1"/>
</dbReference>
<dbReference type="InterPro" id="IPR001466">
    <property type="entry name" value="Beta-lactam-related"/>
</dbReference>
<evidence type="ECO:0000256" key="3">
    <source>
        <dbReference type="SAM" id="Phobius"/>
    </source>
</evidence>
<gene>
    <name evidence="5" type="ORF">ABN16_01940</name>
</gene>
<keyword evidence="2 3" id="KW-0472">Membrane</keyword>
<dbReference type="GO" id="GO:0016020">
    <property type="term" value="C:membrane"/>
    <property type="evidence" value="ECO:0007669"/>
    <property type="project" value="UniProtKB-SubCell"/>
</dbReference>
<evidence type="ECO:0000256" key="2">
    <source>
        <dbReference type="ARBA" id="ARBA00023136"/>
    </source>
</evidence>
<proteinExistence type="predicted"/>
<evidence type="ECO:0000256" key="1">
    <source>
        <dbReference type="ARBA" id="ARBA00004370"/>
    </source>
</evidence>
<organism evidence="5 6">
    <name type="scientific">Levilactobacillus koreensis</name>
    <dbReference type="NCBI Taxonomy" id="637971"/>
    <lineage>
        <taxon>Bacteria</taxon>
        <taxon>Bacillati</taxon>
        <taxon>Bacillota</taxon>
        <taxon>Bacilli</taxon>
        <taxon>Lactobacillales</taxon>
        <taxon>Lactobacillaceae</taxon>
        <taxon>Levilactobacillus</taxon>
    </lineage>
</organism>
<dbReference type="InterPro" id="IPR050491">
    <property type="entry name" value="AmpC-like"/>
</dbReference>
<accession>A0AAC8UVB4</accession>
<dbReference type="Gene3D" id="3.40.710.10">
    <property type="entry name" value="DD-peptidase/beta-lactamase superfamily"/>
    <property type="match status" value="1"/>
</dbReference>
<reference evidence="5 6" key="1">
    <citation type="submission" date="2015-07" db="EMBL/GenBank/DDBJ databases">
        <title>Lactobacillus korensis/26-25/ whole genome sequencing.</title>
        <authorList>
            <person name="Kim M.K."/>
            <person name="Im W.-T."/>
            <person name="Srinivasan S."/>
            <person name="Lee J.-J."/>
        </authorList>
    </citation>
    <scope>NUCLEOTIDE SEQUENCE [LARGE SCALE GENOMIC DNA]</scope>
    <source>
        <strain evidence="5 6">26-25</strain>
    </source>
</reference>
<dbReference type="InterPro" id="IPR012338">
    <property type="entry name" value="Beta-lactam/transpept-like"/>
</dbReference>
<keyword evidence="6" id="KW-1185">Reference proteome</keyword>
<evidence type="ECO:0000259" key="4">
    <source>
        <dbReference type="Pfam" id="PF00144"/>
    </source>
</evidence>
<dbReference type="AlphaFoldDB" id="A0AAC8UVB4"/>
<dbReference type="SUPFAM" id="SSF56601">
    <property type="entry name" value="beta-lactamase/transpeptidase-like"/>
    <property type="match status" value="1"/>
</dbReference>
<feature type="transmembrane region" description="Helical" evidence="3">
    <location>
        <begin position="6"/>
        <end position="26"/>
    </location>
</feature>
<sequence length="409" mass="45809">MNTRNLGHWAVLLAVILGIGGVVYGMHSIDAKDEQEVTKANKANAKQTKQEIAYDALKSRQQRTHRKTSFDKKQVMVAPQFTKKLTRELKAKKFSGSALVVKNNHVVYQRSFGKANAKKKRANKVTSQFLINSLQKSLTGMLVMQAVQEGKLQLTDRLSQYYPSIQHSGRVTLRQMLNMEAGLTGEMAPTTTLNEAGVYKYAEQTAKINPKRINTFDYQPISYVLLAGILHQVTHESYYKLFYQRLVTPLNLNHTSFAQLRSKTKGMTVGYSGTTPGDFSTPKLPSMRDMEAQIATGNVTMSTGDMFRAERAIIQGKLLTSKAGANVLHEAANKNAYYAGGMYHLDRIGYYGHGVGDFYEGTFVMSRDGKTGVIFLSNNFYKKSMWPDWSTEDLAISTFRHVLVAPQLK</sequence>
<dbReference type="KEGG" id="lko:ABN16_01940"/>
<dbReference type="Proteomes" id="UP000036000">
    <property type="component" value="Chromosome"/>
</dbReference>